<keyword evidence="2" id="KW-1185">Reference proteome</keyword>
<dbReference type="EMBL" id="JBDJPC010000004">
    <property type="protein sequence ID" value="KAL1506757.1"/>
    <property type="molecule type" value="Genomic_DNA"/>
</dbReference>
<sequence>MHSALVPFSFRLAYWFAEQRKRSFAVFPVFKPGRKHVRYRVRELEQLLNACGIVETNINCDEFTAHNPKYWWENFNLEHKRYGTRVPLNPGPNEEMKITPYKNPICFEMSFMTNDVDCSTLMNS</sequence>
<gene>
    <name evidence="1" type="ORF">ABEB36_006060</name>
</gene>
<dbReference type="AlphaFoldDB" id="A0ABD1F0C1"/>
<evidence type="ECO:0000313" key="1">
    <source>
        <dbReference type="EMBL" id="KAL1506757.1"/>
    </source>
</evidence>
<organism evidence="1 2">
    <name type="scientific">Hypothenemus hampei</name>
    <name type="common">Coffee berry borer</name>
    <dbReference type="NCBI Taxonomy" id="57062"/>
    <lineage>
        <taxon>Eukaryota</taxon>
        <taxon>Metazoa</taxon>
        <taxon>Ecdysozoa</taxon>
        <taxon>Arthropoda</taxon>
        <taxon>Hexapoda</taxon>
        <taxon>Insecta</taxon>
        <taxon>Pterygota</taxon>
        <taxon>Neoptera</taxon>
        <taxon>Endopterygota</taxon>
        <taxon>Coleoptera</taxon>
        <taxon>Polyphaga</taxon>
        <taxon>Cucujiformia</taxon>
        <taxon>Curculionidae</taxon>
        <taxon>Scolytinae</taxon>
        <taxon>Hypothenemus</taxon>
    </lineage>
</organism>
<name>A0ABD1F0C1_HYPHA</name>
<comment type="caution">
    <text evidence="1">The sequence shown here is derived from an EMBL/GenBank/DDBJ whole genome shotgun (WGS) entry which is preliminary data.</text>
</comment>
<proteinExistence type="predicted"/>
<evidence type="ECO:0000313" key="2">
    <source>
        <dbReference type="Proteomes" id="UP001566132"/>
    </source>
</evidence>
<reference evidence="1 2" key="1">
    <citation type="submission" date="2024-05" db="EMBL/GenBank/DDBJ databases">
        <title>Genetic variation in Jamaican populations of the coffee berry borer (Hypothenemus hampei).</title>
        <authorList>
            <person name="Errbii M."/>
            <person name="Myrie A."/>
        </authorList>
    </citation>
    <scope>NUCLEOTIDE SEQUENCE [LARGE SCALE GENOMIC DNA]</scope>
    <source>
        <strain evidence="1">JA-Hopewell-2020-01-JO</strain>
        <tissue evidence="1">Whole body</tissue>
    </source>
</reference>
<accession>A0ABD1F0C1</accession>
<protein>
    <submittedName>
        <fullName evidence="1">Uncharacterized protein</fullName>
    </submittedName>
</protein>
<dbReference type="Proteomes" id="UP001566132">
    <property type="component" value="Unassembled WGS sequence"/>
</dbReference>